<dbReference type="InterPro" id="IPR012967">
    <property type="entry name" value="COMT_dimerisation"/>
</dbReference>
<dbReference type="InterPro" id="IPR016461">
    <property type="entry name" value="COMT-like"/>
</dbReference>
<dbReference type="SUPFAM" id="SSF53335">
    <property type="entry name" value="S-adenosyl-L-methionine-dependent methyltransferases"/>
    <property type="match status" value="1"/>
</dbReference>
<dbReference type="Gene3D" id="3.40.50.150">
    <property type="entry name" value="Vaccinia Virus protein VP39"/>
    <property type="match status" value="1"/>
</dbReference>
<dbReference type="InterPro" id="IPR029063">
    <property type="entry name" value="SAM-dependent_MTases_sf"/>
</dbReference>
<dbReference type="InterPro" id="IPR036390">
    <property type="entry name" value="WH_DNA-bd_sf"/>
</dbReference>
<dbReference type="InterPro" id="IPR036388">
    <property type="entry name" value="WH-like_DNA-bd_sf"/>
</dbReference>
<name>A0ABR1JAG2_9AGAR</name>
<keyword evidence="3" id="KW-0949">S-adenosyl-L-methionine</keyword>
<evidence type="ECO:0000256" key="3">
    <source>
        <dbReference type="ARBA" id="ARBA00022691"/>
    </source>
</evidence>
<dbReference type="PANTHER" id="PTHR43712">
    <property type="entry name" value="PUTATIVE (AFU_ORTHOLOGUE AFUA_4G14580)-RELATED"/>
    <property type="match status" value="1"/>
</dbReference>
<protein>
    <recommendedName>
        <fullName evidence="8">S-adenosyl-L-methionine-dependent methyltransferase</fullName>
    </recommendedName>
</protein>
<accession>A0ABR1JAG2</accession>
<dbReference type="PANTHER" id="PTHR43712:SF2">
    <property type="entry name" value="O-METHYLTRANSFERASE CICE"/>
    <property type="match status" value="1"/>
</dbReference>
<dbReference type="CDD" id="cd02440">
    <property type="entry name" value="AdoMet_MTases"/>
    <property type="match status" value="1"/>
</dbReference>
<evidence type="ECO:0000313" key="7">
    <source>
        <dbReference type="Proteomes" id="UP001498398"/>
    </source>
</evidence>
<dbReference type="Proteomes" id="UP001498398">
    <property type="component" value="Unassembled WGS sequence"/>
</dbReference>
<comment type="caution">
    <text evidence="6">The sequence shown here is derived from an EMBL/GenBank/DDBJ whole genome shotgun (WGS) entry which is preliminary data.</text>
</comment>
<gene>
    <name evidence="6" type="ORF">VKT23_011729</name>
</gene>
<evidence type="ECO:0000259" key="5">
    <source>
        <dbReference type="Pfam" id="PF08100"/>
    </source>
</evidence>
<evidence type="ECO:0000256" key="1">
    <source>
        <dbReference type="ARBA" id="ARBA00022603"/>
    </source>
</evidence>
<evidence type="ECO:0000256" key="2">
    <source>
        <dbReference type="ARBA" id="ARBA00022679"/>
    </source>
</evidence>
<feature type="domain" description="O-methyltransferase C-terminal" evidence="4">
    <location>
        <begin position="218"/>
        <end position="381"/>
    </location>
</feature>
<evidence type="ECO:0000313" key="6">
    <source>
        <dbReference type="EMBL" id="KAK7453456.1"/>
    </source>
</evidence>
<dbReference type="Pfam" id="PF08100">
    <property type="entry name" value="Dimerisation"/>
    <property type="match status" value="1"/>
</dbReference>
<evidence type="ECO:0000259" key="4">
    <source>
        <dbReference type="Pfam" id="PF00891"/>
    </source>
</evidence>
<keyword evidence="1" id="KW-0489">Methyltransferase</keyword>
<dbReference type="PROSITE" id="PS51683">
    <property type="entry name" value="SAM_OMT_II"/>
    <property type="match status" value="1"/>
</dbReference>
<dbReference type="InterPro" id="IPR001077">
    <property type="entry name" value="COMT_C"/>
</dbReference>
<dbReference type="SUPFAM" id="SSF46785">
    <property type="entry name" value="Winged helix' DNA-binding domain"/>
    <property type="match status" value="1"/>
</dbReference>
<organism evidence="6 7">
    <name type="scientific">Marasmiellus scandens</name>
    <dbReference type="NCBI Taxonomy" id="2682957"/>
    <lineage>
        <taxon>Eukaryota</taxon>
        <taxon>Fungi</taxon>
        <taxon>Dikarya</taxon>
        <taxon>Basidiomycota</taxon>
        <taxon>Agaricomycotina</taxon>
        <taxon>Agaricomycetes</taxon>
        <taxon>Agaricomycetidae</taxon>
        <taxon>Agaricales</taxon>
        <taxon>Marasmiineae</taxon>
        <taxon>Omphalotaceae</taxon>
        <taxon>Marasmiellus</taxon>
    </lineage>
</organism>
<keyword evidence="7" id="KW-1185">Reference proteome</keyword>
<dbReference type="Gene3D" id="1.10.10.10">
    <property type="entry name" value="Winged helix-like DNA-binding domain superfamily/Winged helix DNA-binding domain"/>
    <property type="match status" value="1"/>
</dbReference>
<keyword evidence="2" id="KW-0808">Transferase</keyword>
<dbReference type="EMBL" id="JBANRG010000026">
    <property type="protein sequence ID" value="KAK7453456.1"/>
    <property type="molecule type" value="Genomic_DNA"/>
</dbReference>
<evidence type="ECO:0008006" key="8">
    <source>
        <dbReference type="Google" id="ProtNLM"/>
    </source>
</evidence>
<dbReference type="Pfam" id="PF00891">
    <property type="entry name" value="Methyltransf_2"/>
    <property type="match status" value="1"/>
</dbReference>
<proteinExistence type="predicted"/>
<feature type="domain" description="O-methyltransferase dimerisation" evidence="5">
    <location>
        <begin position="94"/>
        <end position="165"/>
    </location>
</feature>
<reference evidence="6 7" key="1">
    <citation type="submission" date="2024-01" db="EMBL/GenBank/DDBJ databases">
        <title>A draft genome for the cacao thread blight pathogen Marasmiellus scandens.</title>
        <authorList>
            <person name="Baruah I.K."/>
            <person name="Leung J."/>
            <person name="Bukari Y."/>
            <person name="Amoako-Attah I."/>
            <person name="Meinhardt L.W."/>
            <person name="Bailey B.A."/>
            <person name="Cohen S.P."/>
        </authorList>
    </citation>
    <scope>NUCLEOTIDE SEQUENCE [LARGE SCALE GENOMIC DNA]</scope>
    <source>
        <strain evidence="6 7">GH-19</strain>
    </source>
</reference>
<sequence>MGQPKSYSTSINHEIDALLDLISTSTREAVAEYVKSGAGVPSVNAVNAHPLDEALDGLALKRAIRTLEGACERLCTTLAQPMHTMRSMPQEAPCMRFAIENRIADILESFPNGLHVDEIVSKTENKINPRKLGRIMRLLATRGCFREVSDSAFANNRLSLTLLSSNPVSSTILLDTYECLKGANALPESMAIPEYAESETPNKSAFTYAVRDENINGGLFEWYKRHPEIGARFDQAMVGWTRTTAAISMVKGYPWDKLPTGTTVCDIGSGVGAITLALAQGHPHLRITLQDLPDPLEQARQVWSSNYPQAIEESRISFVTMNFLVESPVPEQDIYYMKHIMHDWPDAEAMMILKNIAKVMKPSSRVFVHDIVMKHVYTKEEEGTSANVAMERAPAPLLPNYGTGSIRNYHQDINMLAMFNAQERTCEEFIQLGAESGLELVKVWDFAETFMLEFSLQGSAGDK</sequence>